<accession>G4TKN3</accession>
<dbReference type="Proteomes" id="UP000007148">
    <property type="component" value="Unassembled WGS sequence"/>
</dbReference>
<protein>
    <submittedName>
        <fullName evidence="1">Uncharacterized protein</fullName>
    </submittedName>
</protein>
<dbReference type="AlphaFoldDB" id="G4TKN3"/>
<evidence type="ECO:0000313" key="1">
    <source>
        <dbReference type="EMBL" id="CCA71879.1"/>
    </source>
</evidence>
<reference evidence="1 2" key="1">
    <citation type="journal article" date="2011" name="PLoS Pathog.">
        <title>Endophytic Life Strategies Decoded by Genome and Transcriptome Analyses of the Mutualistic Root Symbiont Piriformospora indica.</title>
        <authorList>
            <person name="Zuccaro A."/>
            <person name="Lahrmann U."/>
            <person name="Guldener U."/>
            <person name="Langen G."/>
            <person name="Pfiffi S."/>
            <person name="Biedenkopf D."/>
            <person name="Wong P."/>
            <person name="Samans B."/>
            <person name="Grimm C."/>
            <person name="Basiewicz M."/>
            <person name="Murat C."/>
            <person name="Martin F."/>
            <person name="Kogel K.H."/>
        </authorList>
    </citation>
    <scope>NUCLEOTIDE SEQUENCE [LARGE SCALE GENOMIC DNA]</scope>
    <source>
        <strain evidence="1 2">DSM 11827</strain>
    </source>
</reference>
<gene>
    <name evidence="1" type="ORF">PIIN_05814</name>
</gene>
<dbReference type="EMBL" id="CAFZ01000138">
    <property type="protein sequence ID" value="CCA71879.1"/>
    <property type="molecule type" value="Genomic_DNA"/>
</dbReference>
<comment type="caution">
    <text evidence="1">The sequence shown here is derived from an EMBL/GenBank/DDBJ whole genome shotgun (WGS) entry which is preliminary data.</text>
</comment>
<name>G4TKN3_SERID</name>
<proteinExistence type="predicted"/>
<evidence type="ECO:0000313" key="2">
    <source>
        <dbReference type="Proteomes" id="UP000007148"/>
    </source>
</evidence>
<keyword evidence="2" id="KW-1185">Reference proteome</keyword>
<dbReference type="HOGENOM" id="CLU_1441573_0_0_1"/>
<sequence>MSIPVEQANLQASLIAVMAQMQQISFQITSLREEVSLGWKEYRAKLGELTRTVKRNRDGNDIPSPKRKKSLYDRPKSLKFHPRQTATPPDVGEMVFGAHSTSIETQRSPLHREGKGISLEGYSPVAASIKKGPTKRLVAPFDPRRTKECSLHLEYYHTHITQAQRLATLLGETESTEPGDLFSELANV</sequence>
<organism evidence="1 2">
    <name type="scientific">Serendipita indica (strain DSM 11827)</name>
    <name type="common">Root endophyte fungus</name>
    <name type="synonym">Piriformospora indica</name>
    <dbReference type="NCBI Taxonomy" id="1109443"/>
    <lineage>
        <taxon>Eukaryota</taxon>
        <taxon>Fungi</taxon>
        <taxon>Dikarya</taxon>
        <taxon>Basidiomycota</taxon>
        <taxon>Agaricomycotina</taxon>
        <taxon>Agaricomycetes</taxon>
        <taxon>Sebacinales</taxon>
        <taxon>Serendipitaceae</taxon>
        <taxon>Serendipita</taxon>
    </lineage>
</organism>
<dbReference type="InParanoid" id="G4TKN3"/>